<evidence type="ECO:0000313" key="2">
    <source>
        <dbReference type="Proteomes" id="UP001162992"/>
    </source>
</evidence>
<evidence type="ECO:0000313" key="1">
    <source>
        <dbReference type="EMBL" id="KAJ7524574.1"/>
    </source>
</evidence>
<keyword evidence="2" id="KW-1185">Reference proteome</keyword>
<accession>A0ACC2B5C5</accession>
<proteinExistence type="predicted"/>
<gene>
    <name evidence="1" type="ORF">O6H91_17G012200</name>
</gene>
<dbReference type="Proteomes" id="UP001162992">
    <property type="component" value="Chromosome 17"/>
</dbReference>
<reference evidence="2" key="1">
    <citation type="journal article" date="2024" name="Proc. Natl. Acad. Sci. U.S.A.">
        <title>Extraordinary preservation of gene collinearity over three hundred million years revealed in homosporous lycophytes.</title>
        <authorList>
            <person name="Li C."/>
            <person name="Wickell D."/>
            <person name="Kuo L.Y."/>
            <person name="Chen X."/>
            <person name="Nie B."/>
            <person name="Liao X."/>
            <person name="Peng D."/>
            <person name="Ji J."/>
            <person name="Jenkins J."/>
            <person name="Williams M."/>
            <person name="Shu S."/>
            <person name="Plott C."/>
            <person name="Barry K."/>
            <person name="Rajasekar S."/>
            <person name="Grimwood J."/>
            <person name="Han X."/>
            <person name="Sun S."/>
            <person name="Hou Z."/>
            <person name="He W."/>
            <person name="Dai G."/>
            <person name="Sun C."/>
            <person name="Schmutz J."/>
            <person name="Leebens-Mack J.H."/>
            <person name="Li F.W."/>
            <person name="Wang L."/>
        </authorList>
    </citation>
    <scope>NUCLEOTIDE SEQUENCE [LARGE SCALE GENOMIC DNA]</scope>
    <source>
        <strain evidence="2">cv. PW_Plant_1</strain>
    </source>
</reference>
<organism evidence="1 2">
    <name type="scientific">Diphasiastrum complanatum</name>
    <name type="common">Issler's clubmoss</name>
    <name type="synonym">Lycopodium complanatum</name>
    <dbReference type="NCBI Taxonomy" id="34168"/>
    <lineage>
        <taxon>Eukaryota</taxon>
        <taxon>Viridiplantae</taxon>
        <taxon>Streptophyta</taxon>
        <taxon>Embryophyta</taxon>
        <taxon>Tracheophyta</taxon>
        <taxon>Lycopodiopsida</taxon>
        <taxon>Lycopodiales</taxon>
        <taxon>Lycopodiaceae</taxon>
        <taxon>Lycopodioideae</taxon>
        <taxon>Diphasiastrum</taxon>
    </lineage>
</organism>
<comment type="caution">
    <text evidence="1">The sequence shown here is derived from an EMBL/GenBank/DDBJ whole genome shotgun (WGS) entry which is preliminary data.</text>
</comment>
<protein>
    <submittedName>
        <fullName evidence="1">Uncharacterized protein</fullName>
    </submittedName>
</protein>
<dbReference type="EMBL" id="CM055108">
    <property type="protein sequence ID" value="KAJ7524574.1"/>
    <property type="molecule type" value="Genomic_DNA"/>
</dbReference>
<sequence length="333" mass="36396">MAGIALALDLLLTTPALPSKSLHSFASLAPVSAATVAKSAVSFVPLYPAFALQGLFRDGAGESVCCQELIDKEEWDARWTFDPEAKYSEKTYLVEPKPLLSAFKPKALGATTVRALLVNYLPLLETYFQPEDDDSDDESDHPKKLPIDPIVPLKQSATHIVREVAVVTTRRVLERLVIHYVTDRVAWKLLKDVPKSAERKAGRYISLWELCFGVCRTTFRAHALGVAANWLVQESLDVYRSLEVLFRQKQGEGKDKKSTKGDLETRVLRSLARKTAGNTLKAGGSLIFASLGAGLGAVLIKPSTGTWIGCAVGDLAGTFLVGIWLDTWLLKAS</sequence>
<name>A0ACC2B5C5_DIPCM</name>